<dbReference type="PANTHER" id="PTHR34406:SF1">
    <property type="entry name" value="PROTEIN YCEI"/>
    <property type="match status" value="1"/>
</dbReference>
<dbReference type="Proteomes" id="UP000324611">
    <property type="component" value="Unassembled WGS sequence"/>
</dbReference>
<dbReference type="RefSeq" id="WP_149839843.1">
    <property type="nucleotide sequence ID" value="NZ_VUOC01000004.1"/>
</dbReference>
<dbReference type="AlphaFoldDB" id="A0A5B2VIA8"/>
<dbReference type="Pfam" id="PF04264">
    <property type="entry name" value="YceI"/>
    <property type="match status" value="1"/>
</dbReference>
<feature type="domain" description="Lipid/polyisoprenoid-binding YceI-like" evidence="1">
    <location>
        <begin position="5"/>
        <end position="175"/>
    </location>
</feature>
<evidence type="ECO:0000313" key="3">
    <source>
        <dbReference type="Proteomes" id="UP000324611"/>
    </source>
</evidence>
<protein>
    <submittedName>
        <fullName evidence="2">Polyisoprenoid-binding protein</fullName>
    </submittedName>
</protein>
<organism evidence="2 3">
    <name type="scientific">Chitinophaga agrisoli</name>
    <dbReference type="NCBI Taxonomy" id="2607653"/>
    <lineage>
        <taxon>Bacteria</taxon>
        <taxon>Pseudomonadati</taxon>
        <taxon>Bacteroidota</taxon>
        <taxon>Chitinophagia</taxon>
        <taxon>Chitinophagales</taxon>
        <taxon>Chitinophagaceae</taxon>
        <taxon>Chitinophaga</taxon>
    </lineage>
</organism>
<comment type="caution">
    <text evidence="2">The sequence shown here is derived from an EMBL/GenBank/DDBJ whole genome shotgun (WGS) entry which is preliminary data.</text>
</comment>
<dbReference type="InterPro" id="IPR036761">
    <property type="entry name" value="TTHA0802/YceI-like_sf"/>
</dbReference>
<evidence type="ECO:0000259" key="1">
    <source>
        <dbReference type="SMART" id="SM00867"/>
    </source>
</evidence>
<proteinExistence type="predicted"/>
<dbReference type="Gene3D" id="2.40.128.110">
    <property type="entry name" value="Lipid/polyisoprenoid-binding, YceI-like"/>
    <property type="match status" value="1"/>
</dbReference>
<dbReference type="SMART" id="SM00867">
    <property type="entry name" value="YceI"/>
    <property type="match status" value="1"/>
</dbReference>
<accession>A0A5B2VIA8</accession>
<evidence type="ECO:0000313" key="2">
    <source>
        <dbReference type="EMBL" id="KAA2238664.1"/>
    </source>
</evidence>
<reference evidence="2 3" key="1">
    <citation type="submission" date="2019-09" db="EMBL/GenBank/DDBJ databases">
        <title>Chitinophaga ginsengihumi sp. nov., isolated from soil of ginseng rhizosphere.</title>
        <authorList>
            <person name="Lee J."/>
        </authorList>
    </citation>
    <scope>NUCLEOTIDE SEQUENCE [LARGE SCALE GENOMIC DNA]</scope>
    <source>
        <strain evidence="2 3">BN140078</strain>
    </source>
</reference>
<dbReference type="EMBL" id="VUOC01000004">
    <property type="protein sequence ID" value="KAA2238664.1"/>
    <property type="molecule type" value="Genomic_DNA"/>
</dbReference>
<dbReference type="SUPFAM" id="SSF101874">
    <property type="entry name" value="YceI-like"/>
    <property type="match status" value="1"/>
</dbReference>
<gene>
    <name evidence="2" type="ORF">F0L74_20810</name>
</gene>
<keyword evidence="3" id="KW-1185">Reference proteome</keyword>
<dbReference type="PANTHER" id="PTHR34406">
    <property type="entry name" value="PROTEIN YCEI"/>
    <property type="match status" value="1"/>
</dbReference>
<sequence>MATTKWAIDPVHSHISFKVKHLMISTVSGHFHNFHVEAETEDEDFMTAKAVFTAETASVHTGNEERDRHLRSPDFFDDHRFPQIKFVPTKYVSVDNDGSYNITGDLTIRDVTKSVEFGVEFGGVVKDPWGNTRAGFTISGKINRKDFGLNWSALTEAGGLVVSDDVKVLAEIELVKQA</sequence>
<name>A0A5B2VIA8_9BACT</name>
<dbReference type="InterPro" id="IPR007372">
    <property type="entry name" value="Lipid/polyisoprenoid-bd_YceI"/>
</dbReference>
<reference evidence="2 3" key="2">
    <citation type="submission" date="2019-09" db="EMBL/GenBank/DDBJ databases">
        <authorList>
            <person name="Jin C."/>
        </authorList>
    </citation>
    <scope>NUCLEOTIDE SEQUENCE [LARGE SCALE GENOMIC DNA]</scope>
    <source>
        <strain evidence="2 3">BN140078</strain>
    </source>
</reference>